<dbReference type="OMA" id="QVGRIPQ"/>
<dbReference type="InParanoid" id="A0A165IL02"/>
<feature type="compositionally biased region" description="Low complexity" evidence="1">
    <location>
        <begin position="250"/>
        <end position="260"/>
    </location>
</feature>
<dbReference type="GO" id="GO:0008757">
    <property type="term" value="F:S-adenosylmethionine-dependent methyltransferase activity"/>
    <property type="evidence" value="ECO:0007669"/>
    <property type="project" value="InterPro"/>
</dbReference>
<feature type="compositionally biased region" description="Basic and acidic residues" evidence="1">
    <location>
        <begin position="877"/>
        <end position="887"/>
    </location>
</feature>
<feature type="region of interest" description="Disordered" evidence="1">
    <location>
        <begin position="89"/>
        <end position="223"/>
    </location>
</feature>
<dbReference type="SUPFAM" id="SSF53335">
    <property type="entry name" value="S-adenosyl-L-methionine-dependent methyltransferases"/>
    <property type="match status" value="1"/>
</dbReference>
<name>A0A165IL02_XYLHT</name>
<keyword evidence="4" id="KW-1185">Reference proteome</keyword>
<feature type="compositionally biased region" description="Low complexity" evidence="1">
    <location>
        <begin position="199"/>
        <end position="221"/>
    </location>
</feature>
<dbReference type="CDD" id="cd02440">
    <property type="entry name" value="AdoMet_MTases"/>
    <property type="match status" value="1"/>
</dbReference>
<feature type="compositionally biased region" description="Low complexity" evidence="1">
    <location>
        <begin position="468"/>
        <end position="478"/>
    </location>
</feature>
<dbReference type="Pfam" id="PF08241">
    <property type="entry name" value="Methyltransf_11"/>
    <property type="match status" value="1"/>
</dbReference>
<feature type="region of interest" description="Disordered" evidence="1">
    <location>
        <begin position="742"/>
        <end position="788"/>
    </location>
</feature>
<feature type="compositionally biased region" description="Low complexity" evidence="1">
    <location>
        <begin position="269"/>
        <end position="302"/>
    </location>
</feature>
<dbReference type="GeneID" id="28901898"/>
<feature type="compositionally biased region" description="Low complexity" evidence="1">
    <location>
        <begin position="329"/>
        <end position="343"/>
    </location>
</feature>
<dbReference type="EMBL" id="KV407455">
    <property type="protein sequence ID" value="KZF25050.1"/>
    <property type="molecule type" value="Genomic_DNA"/>
</dbReference>
<feature type="compositionally biased region" description="Polar residues" evidence="1">
    <location>
        <begin position="1027"/>
        <end position="1043"/>
    </location>
</feature>
<feature type="compositionally biased region" description="Basic and acidic residues" evidence="1">
    <location>
        <begin position="1141"/>
        <end position="1151"/>
    </location>
</feature>
<dbReference type="OrthoDB" id="5382952at2759"/>
<feature type="region of interest" description="Disordered" evidence="1">
    <location>
        <begin position="242"/>
        <end position="374"/>
    </location>
</feature>
<feature type="domain" description="Methyltransferase type 11" evidence="2">
    <location>
        <begin position="1294"/>
        <end position="1386"/>
    </location>
</feature>
<feature type="region of interest" description="Disordered" evidence="1">
    <location>
        <begin position="1138"/>
        <end position="1171"/>
    </location>
</feature>
<evidence type="ECO:0000259" key="2">
    <source>
        <dbReference type="Pfam" id="PF08241"/>
    </source>
</evidence>
<evidence type="ECO:0000313" key="4">
    <source>
        <dbReference type="Proteomes" id="UP000076632"/>
    </source>
</evidence>
<feature type="region of interest" description="Disordered" evidence="1">
    <location>
        <begin position="1"/>
        <end position="72"/>
    </location>
</feature>
<feature type="compositionally biased region" description="Low complexity" evidence="1">
    <location>
        <begin position="765"/>
        <end position="777"/>
    </location>
</feature>
<dbReference type="InterPro" id="IPR013216">
    <property type="entry name" value="Methyltransf_11"/>
</dbReference>
<feature type="region of interest" description="Disordered" evidence="1">
    <location>
        <begin position="877"/>
        <end position="1092"/>
    </location>
</feature>
<feature type="region of interest" description="Disordered" evidence="1">
    <location>
        <begin position="439"/>
        <end position="622"/>
    </location>
</feature>
<evidence type="ECO:0000256" key="1">
    <source>
        <dbReference type="SAM" id="MobiDB-lite"/>
    </source>
</evidence>
<evidence type="ECO:0000313" key="3">
    <source>
        <dbReference type="EMBL" id="KZF25050.1"/>
    </source>
</evidence>
<feature type="compositionally biased region" description="Polar residues" evidence="1">
    <location>
        <begin position="907"/>
        <end position="934"/>
    </location>
</feature>
<reference evidence="3 4" key="1">
    <citation type="journal article" date="2016" name="Fungal Biol.">
        <title>The genome of Xylona heveae provides a window into fungal endophytism.</title>
        <authorList>
            <person name="Gazis R."/>
            <person name="Kuo A."/>
            <person name="Riley R."/>
            <person name="LaButti K."/>
            <person name="Lipzen A."/>
            <person name="Lin J."/>
            <person name="Amirebrahimi M."/>
            <person name="Hesse C.N."/>
            <person name="Spatafora J.W."/>
            <person name="Henrissat B."/>
            <person name="Hainaut M."/>
            <person name="Grigoriev I.V."/>
            <person name="Hibbett D.S."/>
        </authorList>
    </citation>
    <scope>NUCLEOTIDE SEQUENCE [LARGE SCALE GENOMIC DNA]</scope>
    <source>
        <strain evidence="3 4">TC161</strain>
    </source>
</reference>
<proteinExistence type="predicted"/>
<feature type="compositionally biased region" description="Low complexity" evidence="1">
    <location>
        <begin position="1196"/>
        <end position="1214"/>
    </location>
</feature>
<feature type="compositionally biased region" description="Low complexity" evidence="1">
    <location>
        <begin position="1064"/>
        <end position="1081"/>
    </location>
</feature>
<feature type="compositionally biased region" description="Polar residues" evidence="1">
    <location>
        <begin position="742"/>
        <end position="752"/>
    </location>
</feature>
<sequence>MRSSKMAALPSDFDSRSKVTRPHPMLRIKTTPNAGMADSAISSSSKPGTQVSVPTASHIAIPNARKPSHEKQIRRVSMLKPAYLSRDSLASTTPVKRETNPIVSSGNASTSAASSRFGLGILKPESRGNAGGVSESDTMDRNAPSKGLRRKPSMVNQAVARTDRRNATPKNLTTSPMYPTRSDSLLRPARTFSPVADITSTSSSEPQPPSTTTETLLSLSPDANATSQPSYFWDLNNTTRFGSPAPPPASSIHALSASPSTRYSDSPGPFSRTSTPTSISSYSPSIIMPLKGSTTRTRASPPRSRPPVTRRKVELMPERDNTLLDPQGLASLRESLTSSSSGSTIKAGDRSDKGKKQHALPPSLSPPPRKSSIKYMKQRSEIPDGEIGNIQNPNGLAKSIPLPRSASLMAGARPSRPSRDGTTQLLDLQQDSPIIQSNLPKLQSSNHHRRSSSSSSLSLSSIFRRDSASVSISDISSSQPKAAPSTTIMSTRANRPINAPTHPPTQKFTSSASNEHQISDRGRSTSTDSSNKPISRFGFFGLRPRTQSDSKVSERPANAIKAPKKGPVAGTGHEGYKKYSMRGRSGSTTSGSGSWTRSTSAESNTSSVVRSTSSRKSSMNSTKDLPLDEFFLERLSPVVITGGGGGSELLERKEPGHLRHSGRSSVADGFGAVSQRSVSDISKQSAVFHEAPTVCRRPSLLSHKAVTPGLVPSQRSMSIDTEPSLISPETPGIPDFTVCGSSTEPRLANGTSPEHGGMAKNHIFSQSPSSPGSSNSNKWPLPREDKNLPSTILFPEGKEGLFLRPLKPSPAPRLRRKWSFFQRAHLSPAERDTDEESMGDARDLASRPIAHYAMFDAVEVDETEDLEDIMHEVEILSDTDGHSESGQKSHWYKSKAASDQDLPASAFPQTPGSSARDPSQLHRPTSEQFRTLQPSLLPKEAPSAGDIGTRPSRLPQIGRIPAVVSKRDRKRTLPAQSFSRPFARANPRPATPAQLKMHRPGSSRKGQSHGEVEGKPTVLPAACSPNKPASSATQSQLALTTSPSPNPLPAPDFFGFPRRKDSEVSYSSSSGASWAATTAVTPLPHEPPTEDEIWGEYDDLIDHVLASNRRRHGKSKSSFQRKRSAQCLLGDETQSAFFSRSKADNTQRKGETSLGPAPDQGAPLDSKRSSPMSFTDLFSGYGERNNSYIDPLNDPSEVSVRSRSSSKSIHSKSGSNGGADTLAKASKHDTEFARKAKDEPMKLEHLANLRFGALMTSRWLSFGRVLFSPAHADLKQNNQDRLLILDGLGNDDWSFYCALTYPNATVYNLSPTTISTSASNAKHGSDLQSPPHNHRQIYHSDIANPFPFPRGFFTAVVIRFPTANSEAAFRHAISEAKRVLRPGGYLEFSGFDIDMMNMGSLARRAVRTLKVRMQAADPNLSLKSASDSIQKMLGRRGFENLNRCLLGVPVAGKVADSRAGSFDSANYSLDDMLRDHSQEGDVGIAKMVAKVGRWWYSRCYETCISRDVDMSGTLFNNRELLKECEEEGTNFKLFICYAQKPLTPRRRTVSL</sequence>
<gene>
    <name evidence="3" type="ORF">L228DRAFT_60746</name>
</gene>
<dbReference type="Proteomes" id="UP000076632">
    <property type="component" value="Unassembled WGS sequence"/>
</dbReference>
<feature type="compositionally biased region" description="Basic and acidic residues" evidence="1">
    <location>
        <begin position="311"/>
        <end position="322"/>
    </location>
</feature>
<protein>
    <recommendedName>
        <fullName evidence="2">Methyltransferase type 11 domain-containing protein</fullName>
    </recommendedName>
</protein>
<feature type="compositionally biased region" description="Low complexity" evidence="1">
    <location>
        <begin position="452"/>
        <end position="461"/>
    </location>
</feature>
<feature type="compositionally biased region" description="Polar residues" evidence="1">
    <location>
        <begin position="504"/>
        <end position="516"/>
    </location>
</feature>
<accession>A0A165IL02</accession>
<feature type="compositionally biased region" description="Polar residues" evidence="1">
    <location>
        <begin position="484"/>
        <end position="493"/>
    </location>
</feature>
<feature type="compositionally biased region" description="Polar residues" evidence="1">
    <location>
        <begin position="40"/>
        <end position="55"/>
    </location>
</feature>
<organism evidence="3 4">
    <name type="scientific">Xylona heveae (strain CBS 132557 / TC161)</name>
    <dbReference type="NCBI Taxonomy" id="1328760"/>
    <lineage>
        <taxon>Eukaryota</taxon>
        <taxon>Fungi</taxon>
        <taxon>Dikarya</taxon>
        <taxon>Ascomycota</taxon>
        <taxon>Pezizomycotina</taxon>
        <taxon>Xylonomycetes</taxon>
        <taxon>Xylonales</taxon>
        <taxon>Xylonaceae</taxon>
        <taxon>Xylona</taxon>
    </lineage>
</organism>
<feature type="compositionally biased region" description="Polar residues" evidence="1">
    <location>
        <begin position="168"/>
        <end position="183"/>
    </location>
</feature>
<dbReference type="RefSeq" id="XP_018190605.1">
    <property type="nucleotide sequence ID" value="XM_018336761.1"/>
</dbReference>
<feature type="compositionally biased region" description="Low complexity" evidence="1">
    <location>
        <begin position="582"/>
        <end position="622"/>
    </location>
</feature>
<dbReference type="STRING" id="1328760.A0A165IL02"/>
<feature type="compositionally biased region" description="Low complexity" evidence="1">
    <location>
        <begin position="104"/>
        <end position="115"/>
    </location>
</feature>
<dbReference type="InterPro" id="IPR029063">
    <property type="entry name" value="SAM-dependent_MTases_sf"/>
</dbReference>
<feature type="region of interest" description="Disordered" evidence="1">
    <location>
        <begin position="1185"/>
        <end position="1228"/>
    </location>
</feature>
<dbReference type="Gene3D" id="3.40.50.150">
    <property type="entry name" value="Vaccinia Virus protein VP39"/>
    <property type="match status" value="1"/>
</dbReference>